<dbReference type="Gene3D" id="3.40.50.300">
    <property type="entry name" value="P-loop containing nucleotide triphosphate hydrolases"/>
    <property type="match status" value="1"/>
</dbReference>
<evidence type="ECO:0000313" key="6">
    <source>
        <dbReference type="Proteomes" id="UP000233248"/>
    </source>
</evidence>
<dbReference type="FunFam" id="3.40.50.300:FF:000134">
    <property type="entry name" value="Iron-enterobactin ABC transporter ATP-binding protein"/>
    <property type="match status" value="1"/>
</dbReference>
<dbReference type="GO" id="GO:0016887">
    <property type="term" value="F:ATP hydrolysis activity"/>
    <property type="evidence" value="ECO:0007669"/>
    <property type="project" value="InterPro"/>
</dbReference>
<dbReference type="Pfam" id="PF00005">
    <property type="entry name" value="ABC_tran"/>
    <property type="match status" value="1"/>
</dbReference>
<protein>
    <submittedName>
        <fullName evidence="5">ABC transporter</fullName>
    </submittedName>
</protein>
<dbReference type="InterPro" id="IPR027417">
    <property type="entry name" value="P-loop_NTPase"/>
</dbReference>
<dbReference type="SUPFAM" id="SSF52540">
    <property type="entry name" value="P-loop containing nucleoside triphosphate hydrolases"/>
    <property type="match status" value="1"/>
</dbReference>
<keyword evidence="3" id="KW-0067">ATP-binding</keyword>
<gene>
    <name evidence="5" type="ORF">CP960_04025</name>
</gene>
<organism evidence="5 6">
    <name type="scientific">Malaciobacter halophilus</name>
    <dbReference type="NCBI Taxonomy" id="197482"/>
    <lineage>
        <taxon>Bacteria</taxon>
        <taxon>Pseudomonadati</taxon>
        <taxon>Campylobacterota</taxon>
        <taxon>Epsilonproteobacteria</taxon>
        <taxon>Campylobacterales</taxon>
        <taxon>Arcobacteraceae</taxon>
        <taxon>Malaciobacter</taxon>
    </lineage>
</organism>
<evidence type="ECO:0000313" key="5">
    <source>
        <dbReference type="EMBL" id="PKI81449.1"/>
    </source>
</evidence>
<proteinExistence type="predicted"/>
<sequence>MIEVKNLSFKYTDKLILENINFNIKKGDIVAILGENGSGKSTLLKLILSFLKPLKGEVLIENKNVNSYDKKALAKKIAYVPQSSSLPFSYTVLEVVLMARISYQSIFSTYSAKDKEIAIESLKQLEIQNLKHRFFSDLSGGQKQLVLIARALAQEAQVLIMDEPSSSLDYSNELMLLNQIKKLAKSGFTVIQTTHNPNHAFFVSSKTLLLKDKKVFAFGNSEDILTSKSINSLYNVEVELYESSEKIKFCIPKIHRT</sequence>
<dbReference type="PROSITE" id="PS50893">
    <property type="entry name" value="ABC_TRANSPORTER_2"/>
    <property type="match status" value="1"/>
</dbReference>
<dbReference type="AlphaFoldDB" id="A0A2N1J4G0"/>
<dbReference type="KEGG" id="ahs:AHALO_1018"/>
<dbReference type="Proteomes" id="UP000233248">
    <property type="component" value="Unassembled WGS sequence"/>
</dbReference>
<reference evidence="5 6" key="1">
    <citation type="submission" date="2017-09" db="EMBL/GenBank/DDBJ databases">
        <title>Genomics of the genus Arcobacter.</title>
        <authorList>
            <person name="Perez-Cataluna A."/>
            <person name="Figueras M.J."/>
            <person name="Salas-Masso N."/>
        </authorList>
    </citation>
    <scope>NUCLEOTIDE SEQUENCE [LARGE SCALE GENOMIC DNA]</scope>
    <source>
        <strain evidence="5 6">DSM 18005</strain>
    </source>
</reference>
<dbReference type="OrthoDB" id="5515229at2"/>
<comment type="caution">
    <text evidence="5">The sequence shown here is derived from an EMBL/GenBank/DDBJ whole genome shotgun (WGS) entry which is preliminary data.</text>
</comment>
<keyword evidence="2" id="KW-0547">Nucleotide-binding</keyword>
<dbReference type="PANTHER" id="PTHR42734:SF19">
    <property type="entry name" value="IRON COMPOUNDS ABC TRANSPORTER, ATP-BINDING PROTEIN"/>
    <property type="match status" value="1"/>
</dbReference>
<evidence type="ECO:0000256" key="1">
    <source>
        <dbReference type="ARBA" id="ARBA00022448"/>
    </source>
</evidence>
<dbReference type="CDD" id="cd03214">
    <property type="entry name" value="ABC_Iron-Siderophores_B12_Hemin"/>
    <property type="match status" value="1"/>
</dbReference>
<dbReference type="InterPro" id="IPR017871">
    <property type="entry name" value="ABC_transporter-like_CS"/>
</dbReference>
<keyword evidence="1" id="KW-0813">Transport</keyword>
<evidence type="ECO:0000256" key="3">
    <source>
        <dbReference type="ARBA" id="ARBA00022840"/>
    </source>
</evidence>
<evidence type="ECO:0000259" key="4">
    <source>
        <dbReference type="PROSITE" id="PS50893"/>
    </source>
</evidence>
<dbReference type="RefSeq" id="WP_101183982.1">
    <property type="nucleotide sequence ID" value="NZ_CP031218.1"/>
</dbReference>
<dbReference type="PANTHER" id="PTHR42734">
    <property type="entry name" value="METAL TRANSPORT SYSTEM ATP-BINDING PROTEIN TM_0124-RELATED"/>
    <property type="match status" value="1"/>
</dbReference>
<feature type="domain" description="ABC transporter" evidence="4">
    <location>
        <begin position="2"/>
        <end position="237"/>
    </location>
</feature>
<evidence type="ECO:0000256" key="2">
    <source>
        <dbReference type="ARBA" id="ARBA00022741"/>
    </source>
</evidence>
<dbReference type="EMBL" id="NXIF01000015">
    <property type="protein sequence ID" value="PKI81449.1"/>
    <property type="molecule type" value="Genomic_DNA"/>
</dbReference>
<dbReference type="InterPro" id="IPR003593">
    <property type="entry name" value="AAA+_ATPase"/>
</dbReference>
<dbReference type="GO" id="GO:0005524">
    <property type="term" value="F:ATP binding"/>
    <property type="evidence" value="ECO:0007669"/>
    <property type="project" value="UniProtKB-KW"/>
</dbReference>
<dbReference type="PROSITE" id="PS00211">
    <property type="entry name" value="ABC_TRANSPORTER_1"/>
    <property type="match status" value="1"/>
</dbReference>
<accession>A0A2N1J4G0</accession>
<keyword evidence="6" id="KW-1185">Reference proteome</keyword>
<dbReference type="SMART" id="SM00382">
    <property type="entry name" value="AAA"/>
    <property type="match status" value="1"/>
</dbReference>
<dbReference type="InterPro" id="IPR050153">
    <property type="entry name" value="Metal_Ion_Import_ABC"/>
</dbReference>
<dbReference type="InterPro" id="IPR003439">
    <property type="entry name" value="ABC_transporter-like_ATP-bd"/>
</dbReference>
<name>A0A2N1J4G0_9BACT</name>